<dbReference type="Gene3D" id="3.20.20.70">
    <property type="entry name" value="Aldolase class I"/>
    <property type="match status" value="1"/>
</dbReference>
<dbReference type="GO" id="GO:0003855">
    <property type="term" value="F:3-dehydroquinate dehydratase activity"/>
    <property type="evidence" value="ECO:0007669"/>
    <property type="project" value="UniProtKB-EC"/>
</dbReference>
<dbReference type="PANTHER" id="PTHR43699">
    <property type="entry name" value="3-DEHYDROQUINATE DEHYDRATASE"/>
    <property type="match status" value="1"/>
</dbReference>
<gene>
    <name evidence="5" type="ORF">S03H2_68883</name>
</gene>
<dbReference type="GO" id="GO:0046279">
    <property type="term" value="P:3,4-dihydroxybenzoate biosynthetic process"/>
    <property type="evidence" value="ECO:0007669"/>
    <property type="project" value="UniProtKB-ARBA"/>
</dbReference>
<dbReference type="Pfam" id="PF01487">
    <property type="entry name" value="DHquinase_I"/>
    <property type="match status" value="1"/>
</dbReference>
<reference evidence="5" key="1">
    <citation type="journal article" date="2014" name="Front. Microbiol.">
        <title>High frequency of phylogenetically diverse reductive dehalogenase-homologous genes in deep subseafloor sedimentary metagenomes.</title>
        <authorList>
            <person name="Kawai M."/>
            <person name="Futagami T."/>
            <person name="Toyoda A."/>
            <person name="Takaki Y."/>
            <person name="Nishi S."/>
            <person name="Hori S."/>
            <person name="Arai W."/>
            <person name="Tsubouchi T."/>
            <person name="Morono Y."/>
            <person name="Uchiyama I."/>
            <person name="Ito T."/>
            <person name="Fujiyama A."/>
            <person name="Inagaki F."/>
            <person name="Takami H."/>
        </authorList>
    </citation>
    <scope>NUCLEOTIDE SEQUENCE</scope>
    <source>
        <strain evidence="5">Expedition CK06-06</strain>
    </source>
</reference>
<evidence type="ECO:0000256" key="4">
    <source>
        <dbReference type="ARBA" id="ARBA00023270"/>
    </source>
</evidence>
<accession>X1LF34</accession>
<evidence type="ECO:0000256" key="1">
    <source>
        <dbReference type="ARBA" id="ARBA00001864"/>
    </source>
</evidence>
<dbReference type="InterPro" id="IPR001381">
    <property type="entry name" value="DHquinase_I"/>
</dbReference>
<organism evidence="5">
    <name type="scientific">marine sediment metagenome</name>
    <dbReference type="NCBI Taxonomy" id="412755"/>
    <lineage>
        <taxon>unclassified sequences</taxon>
        <taxon>metagenomes</taxon>
        <taxon>ecological metagenomes</taxon>
    </lineage>
</organism>
<name>X1LF34_9ZZZZ</name>
<keyword evidence="3" id="KW-0456">Lyase</keyword>
<sequence>LLKAVDLGADIVDLELETGNLDEIVGVIRKRSECILSFHELERTPPINQMREIVHRQLEAGADICKVVTTAQRFEDNLAVLQLITEFRKTRVVSFAMGPLGFTSRVLCPLVGGDFIYASIERGKESAPGQITARELRKIYELEERWKGEFRP</sequence>
<dbReference type="SUPFAM" id="SSF51569">
    <property type="entry name" value="Aldolase"/>
    <property type="match status" value="1"/>
</dbReference>
<protein>
    <recommendedName>
        <fullName evidence="2">3-dehydroquinate dehydratase</fullName>
        <ecNumber evidence="2">4.2.1.10</ecNumber>
    </recommendedName>
</protein>
<dbReference type="EC" id="4.2.1.10" evidence="2"/>
<evidence type="ECO:0000256" key="2">
    <source>
        <dbReference type="ARBA" id="ARBA00012060"/>
    </source>
</evidence>
<dbReference type="InterPro" id="IPR050146">
    <property type="entry name" value="Type-I_3-dehydroquinase"/>
</dbReference>
<feature type="non-terminal residue" evidence="5">
    <location>
        <position position="1"/>
    </location>
</feature>
<dbReference type="EMBL" id="BARU01045380">
    <property type="protein sequence ID" value="GAH92763.1"/>
    <property type="molecule type" value="Genomic_DNA"/>
</dbReference>
<dbReference type="CDD" id="cd00502">
    <property type="entry name" value="DHQase_I"/>
    <property type="match status" value="1"/>
</dbReference>
<proteinExistence type="predicted"/>
<comment type="catalytic activity">
    <reaction evidence="1">
        <text>3-dehydroquinate = 3-dehydroshikimate + H2O</text>
        <dbReference type="Rhea" id="RHEA:21096"/>
        <dbReference type="ChEBI" id="CHEBI:15377"/>
        <dbReference type="ChEBI" id="CHEBI:16630"/>
        <dbReference type="ChEBI" id="CHEBI:32364"/>
        <dbReference type="EC" id="4.2.1.10"/>
    </reaction>
</comment>
<dbReference type="InterPro" id="IPR013785">
    <property type="entry name" value="Aldolase_TIM"/>
</dbReference>
<dbReference type="AlphaFoldDB" id="X1LF34"/>
<dbReference type="PANTHER" id="PTHR43699:SF1">
    <property type="entry name" value="3-DEHYDROQUINATE DEHYDRATASE"/>
    <property type="match status" value="1"/>
</dbReference>
<feature type="non-terminal residue" evidence="5">
    <location>
        <position position="152"/>
    </location>
</feature>
<comment type="caution">
    <text evidence="5">The sequence shown here is derived from an EMBL/GenBank/DDBJ whole genome shotgun (WGS) entry which is preliminary data.</text>
</comment>
<evidence type="ECO:0000256" key="3">
    <source>
        <dbReference type="ARBA" id="ARBA00023239"/>
    </source>
</evidence>
<evidence type="ECO:0000313" key="5">
    <source>
        <dbReference type="EMBL" id="GAH92763.1"/>
    </source>
</evidence>
<keyword evidence="4" id="KW-0704">Schiff base</keyword>